<evidence type="ECO:0000256" key="9">
    <source>
        <dbReference type="ARBA" id="ARBA00038298"/>
    </source>
</evidence>
<keyword evidence="15" id="KW-1185">Reference proteome</keyword>
<feature type="transmembrane region" description="Helical" evidence="11">
    <location>
        <begin position="21"/>
        <end position="41"/>
    </location>
</feature>
<evidence type="ECO:0000256" key="1">
    <source>
        <dbReference type="ARBA" id="ARBA00004141"/>
    </source>
</evidence>
<dbReference type="EC" id="2.3.1.225" evidence="11"/>
<evidence type="ECO:0000256" key="11">
    <source>
        <dbReference type="RuleBase" id="RU079119"/>
    </source>
</evidence>
<feature type="transmembrane region" description="Helical" evidence="11">
    <location>
        <begin position="284"/>
        <end position="309"/>
    </location>
</feature>
<dbReference type="PANTHER" id="PTHR22883:SF23">
    <property type="entry name" value="PALMITOYLTRANSFERASE ZDHHC6"/>
    <property type="match status" value="1"/>
</dbReference>
<keyword evidence="3 11" id="KW-0812">Transmembrane</keyword>
<evidence type="ECO:0000256" key="7">
    <source>
        <dbReference type="ARBA" id="ARBA00023288"/>
    </source>
</evidence>
<feature type="region of interest" description="Disordered" evidence="12">
    <location>
        <begin position="162"/>
        <end position="231"/>
    </location>
</feature>
<reference evidence="14 15" key="1">
    <citation type="submission" date="2016-06" db="EMBL/GenBank/DDBJ databases">
        <title>Evolution of pathogenesis and genome organization in the Tremellales.</title>
        <authorList>
            <person name="Cuomo C."/>
            <person name="Litvintseva A."/>
            <person name="Heitman J."/>
            <person name="Chen Y."/>
            <person name="Sun S."/>
            <person name="Springer D."/>
            <person name="Dromer F."/>
            <person name="Young S."/>
            <person name="Zeng Q."/>
            <person name="Chapman S."/>
            <person name="Gujja S."/>
            <person name="Saif S."/>
            <person name="Birren B."/>
        </authorList>
    </citation>
    <scope>NUCLEOTIDE SEQUENCE [LARGE SCALE GENOMIC DNA]</scope>
    <source>
        <strain evidence="14 15">ATCC 28783</strain>
    </source>
</reference>
<accession>A0A4Q1BMH4</accession>
<evidence type="ECO:0000256" key="12">
    <source>
        <dbReference type="SAM" id="MobiDB-lite"/>
    </source>
</evidence>
<feature type="compositionally biased region" description="Acidic residues" evidence="12">
    <location>
        <begin position="511"/>
        <end position="527"/>
    </location>
</feature>
<evidence type="ECO:0000256" key="6">
    <source>
        <dbReference type="ARBA" id="ARBA00023139"/>
    </source>
</evidence>
<dbReference type="InterPro" id="IPR039859">
    <property type="entry name" value="PFA4/ZDH16/20/ERF2-like"/>
</dbReference>
<feature type="transmembrane region" description="Helical" evidence="11">
    <location>
        <begin position="53"/>
        <end position="77"/>
    </location>
</feature>
<evidence type="ECO:0000256" key="8">
    <source>
        <dbReference type="ARBA" id="ARBA00023315"/>
    </source>
</evidence>
<name>A0A4Q1BMH4_TREME</name>
<dbReference type="GO" id="GO:0005794">
    <property type="term" value="C:Golgi apparatus"/>
    <property type="evidence" value="ECO:0007669"/>
    <property type="project" value="TreeGrafter"/>
</dbReference>
<dbReference type="EMBL" id="SDIL01000037">
    <property type="protein sequence ID" value="RXK39031.1"/>
    <property type="molecule type" value="Genomic_DNA"/>
</dbReference>
<evidence type="ECO:0000256" key="5">
    <source>
        <dbReference type="ARBA" id="ARBA00023136"/>
    </source>
</evidence>
<evidence type="ECO:0000313" key="15">
    <source>
        <dbReference type="Proteomes" id="UP000289152"/>
    </source>
</evidence>
<dbReference type="PANTHER" id="PTHR22883">
    <property type="entry name" value="ZINC FINGER DHHC DOMAIN CONTAINING PROTEIN"/>
    <property type="match status" value="1"/>
</dbReference>
<evidence type="ECO:0000256" key="2">
    <source>
        <dbReference type="ARBA" id="ARBA00022679"/>
    </source>
</evidence>
<feature type="domain" description="Palmitoyltransferase DHHC" evidence="13">
    <location>
        <begin position="251"/>
        <end position="278"/>
    </location>
</feature>
<evidence type="ECO:0000256" key="10">
    <source>
        <dbReference type="ARBA" id="ARBA00048048"/>
    </source>
</evidence>
<evidence type="ECO:0000259" key="13">
    <source>
        <dbReference type="Pfam" id="PF01529"/>
    </source>
</evidence>
<dbReference type="InterPro" id="IPR001594">
    <property type="entry name" value="Palmitoyltrfase_DHHC"/>
</dbReference>
<dbReference type="GO" id="GO:0016020">
    <property type="term" value="C:membrane"/>
    <property type="evidence" value="ECO:0007669"/>
    <property type="project" value="UniProtKB-SubCell"/>
</dbReference>
<protein>
    <recommendedName>
        <fullName evidence="11">Palmitoyltransferase</fullName>
        <ecNumber evidence="11">2.3.1.225</ecNumber>
    </recommendedName>
</protein>
<comment type="caution">
    <text evidence="14">The sequence shown here is derived from an EMBL/GenBank/DDBJ whole genome shotgun (WGS) entry which is preliminary data.</text>
</comment>
<comment type="domain">
    <text evidence="11">The DHHC domain is required for palmitoyltransferase activity.</text>
</comment>
<gene>
    <name evidence="14" type="ORF">M231_03655</name>
</gene>
<dbReference type="GO" id="GO:0006612">
    <property type="term" value="P:protein targeting to membrane"/>
    <property type="evidence" value="ECO:0007669"/>
    <property type="project" value="TreeGrafter"/>
</dbReference>
<dbReference type="GO" id="GO:0019706">
    <property type="term" value="F:protein-cysteine S-palmitoyltransferase activity"/>
    <property type="evidence" value="ECO:0007669"/>
    <property type="project" value="UniProtKB-EC"/>
</dbReference>
<dbReference type="VEuPathDB" id="FungiDB:TREMEDRAFT_63293"/>
<dbReference type="Proteomes" id="UP000289152">
    <property type="component" value="Unassembled WGS sequence"/>
</dbReference>
<dbReference type="GO" id="GO:0005783">
    <property type="term" value="C:endoplasmic reticulum"/>
    <property type="evidence" value="ECO:0007669"/>
    <property type="project" value="TreeGrafter"/>
</dbReference>
<dbReference type="InParanoid" id="A0A4Q1BMH4"/>
<feature type="compositionally biased region" description="Basic and acidic residues" evidence="12">
    <location>
        <begin position="94"/>
        <end position="103"/>
    </location>
</feature>
<keyword evidence="5 11" id="KW-0472">Membrane</keyword>
<keyword evidence="6" id="KW-0564">Palmitate</keyword>
<organism evidence="14 15">
    <name type="scientific">Tremella mesenterica</name>
    <name type="common">Jelly fungus</name>
    <dbReference type="NCBI Taxonomy" id="5217"/>
    <lineage>
        <taxon>Eukaryota</taxon>
        <taxon>Fungi</taxon>
        <taxon>Dikarya</taxon>
        <taxon>Basidiomycota</taxon>
        <taxon>Agaricomycotina</taxon>
        <taxon>Tremellomycetes</taxon>
        <taxon>Tremellales</taxon>
        <taxon>Tremellaceae</taxon>
        <taxon>Tremella</taxon>
    </lineage>
</organism>
<evidence type="ECO:0000256" key="4">
    <source>
        <dbReference type="ARBA" id="ARBA00022989"/>
    </source>
</evidence>
<dbReference type="PROSITE" id="PS50216">
    <property type="entry name" value="DHHC"/>
    <property type="match status" value="1"/>
</dbReference>
<dbReference type="OrthoDB" id="9909019at2759"/>
<sequence length="576" mass="65853">MTKYDEMTRRKSKVERCTEGIPVFMSYAILLLTWFAFNVVVSAHETLLRRGEWWHFIFQFIIYNTLFTLTILSLYAASHRSPGHPDYSLTPPHLRQEMSEKSAQHSSSIFEPPRSAPITDPDDIPLRFLRNSQWVQTRGFKERPSPLPMKTSHSHISPALIHNTDGSNPSAFPLPMSPFVPLSPADAGQEDEDVTENDLSPRIGDGGLEMEPRGQGMKKKSDGRPRRYSASDVGRVMEEGTGLMAKSSTGGPRWCKKCDGWKPDRCHHCRFCDRCVLKNKPFVLFINYSTLLAVYAAVECIIATFRYFADPTFFIVDPLLASNVTCTTPDCVRRPTESEVDLSPVVTMLMAIMGVFCTLAVGSLAGYHWHLMSRNKTTLEDITHSFPTALLPALSFPLHLNHLDQSQNRDSTSISGYQLPKWRSEHIMTQSERRRLRREAGKINVYDLGWRENIKSVFFRNDRRITWWEVARAIWPFAKVQPKDGGHSFAYDPSKLTRLRRLTAELHLGQVEEDDSDEDDYDDDDDDDHHHHRQTHDPHDEEDTIEGSDWGSVEERNEEEESLLSPKGGKVGWFEA</sequence>
<evidence type="ECO:0000313" key="14">
    <source>
        <dbReference type="EMBL" id="RXK39031.1"/>
    </source>
</evidence>
<keyword evidence="8 11" id="KW-0012">Acyltransferase</keyword>
<feature type="region of interest" description="Disordered" evidence="12">
    <location>
        <begin position="508"/>
        <end position="576"/>
    </location>
</feature>
<feature type="region of interest" description="Disordered" evidence="12">
    <location>
        <begin position="86"/>
        <end position="116"/>
    </location>
</feature>
<dbReference type="AlphaFoldDB" id="A0A4Q1BMH4"/>
<evidence type="ECO:0000256" key="3">
    <source>
        <dbReference type="ARBA" id="ARBA00022692"/>
    </source>
</evidence>
<comment type="similarity">
    <text evidence="9">Belongs to the DHHC palmitoyltransferase family. PFA5 subfamily.</text>
</comment>
<keyword evidence="7" id="KW-0449">Lipoprotein</keyword>
<comment type="catalytic activity">
    <reaction evidence="10 11">
        <text>L-cysteinyl-[protein] + hexadecanoyl-CoA = S-hexadecanoyl-L-cysteinyl-[protein] + CoA</text>
        <dbReference type="Rhea" id="RHEA:36683"/>
        <dbReference type="Rhea" id="RHEA-COMP:10131"/>
        <dbReference type="Rhea" id="RHEA-COMP:11032"/>
        <dbReference type="ChEBI" id="CHEBI:29950"/>
        <dbReference type="ChEBI" id="CHEBI:57287"/>
        <dbReference type="ChEBI" id="CHEBI:57379"/>
        <dbReference type="ChEBI" id="CHEBI:74151"/>
        <dbReference type="EC" id="2.3.1.225"/>
    </reaction>
</comment>
<keyword evidence="4 11" id="KW-1133">Transmembrane helix</keyword>
<comment type="subcellular location">
    <subcellularLocation>
        <location evidence="1">Membrane</location>
        <topology evidence="1">Multi-pass membrane protein</topology>
    </subcellularLocation>
</comment>
<proteinExistence type="inferred from homology"/>
<keyword evidence="2 11" id="KW-0808">Transferase</keyword>
<feature type="transmembrane region" description="Helical" evidence="11">
    <location>
        <begin position="345"/>
        <end position="367"/>
    </location>
</feature>
<dbReference type="Pfam" id="PF01529">
    <property type="entry name" value="DHHC"/>
    <property type="match status" value="1"/>
</dbReference>